<dbReference type="AlphaFoldDB" id="A0AAN8S7Z5"/>
<evidence type="ECO:0000313" key="1">
    <source>
        <dbReference type="EMBL" id="KAK6639317.1"/>
    </source>
</evidence>
<dbReference type="EMBL" id="JAWJWE010000003">
    <property type="protein sequence ID" value="KAK6639317.1"/>
    <property type="molecule type" value="Genomic_DNA"/>
</dbReference>
<evidence type="ECO:0000313" key="2">
    <source>
        <dbReference type="Proteomes" id="UP001372834"/>
    </source>
</evidence>
<reference evidence="1 2" key="1">
    <citation type="submission" date="2023-10" db="EMBL/GenBank/DDBJ databases">
        <title>Genomes of two closely related lineages of the louse Polyplax serrata with different host specificities.</title>
        <authorList>
            <person name="Martinu J."/>
            <person name="Tarabai H."/>
            <person name="Stefka J."/>
            <person name="Hypsa V."/>
        </authorList>
    </citation>
    <scope>NUCLEOTIDE SEQUENCE [LARGE SCALE GENOMIC DNA]</scope>
    <source>
        <strain evidence="1">HR10_N</strain>
    </source>
</reference>
<dbReference type="PANTHER" id="PTHR16231">
    <property type="entry name" value="COMM DOMAIN-CONTAINING PROTEIN 4-8 FAMILY MEMBER"/>
    <property type="match status" value="1"/>
</dbReference>
<dbReference type="Proteomes" id="UP001372834">
    <property type="component" value="Unassembled WGS sequence"/>
</dbReference>
<dbReference type="PANTHER" id="PTHR16231:SF4">
    <property type="entry name" value="COMM DOMAIN-CONTAINING PROTEIN 4"/>
    <property type="match status" value="1"/>
</dbReference>
<accession>A0AAN8S7Z5</accession>
<comment type="caution">
    <text evidence="1">The sequence shown here is derived from an EMBL/GenBank/DDBJ whole genome shotgun (WGS) entry which is preliminary data.</text>
</comment>
<sequence>MRFRFCGDLDCPDWVLAEINTLSKMSSIKVKMLCQVVAKYLTGDKFDEEKATKLVSDAKLDEGDMKACVAALTQIFMSATRYGVEEDVLNNELQQLGLPKEHATALGKVYNENLTLITEVLAKRSLRTSILEDVSCTVADIRKQKIELTIKVNDKIEDVMKNEIISMSPEQLELLLTDLKLAREQMKSLPS</sequence>
<dbReference type="Pfam" id="PF21672">
    <property type="entry name" value="COMM_HN"/>
    <property type="match status" value="1"/>
</dbReference>
<proteinExistence type="predicted"/>
<name>A0AAN8S7Z5_POLSC</name>
<evidence type="ECO:0008006" key="3">
    <source>
        <dbReference type="Google" id="ProtNLM"/>
    </source>
</evidence>
<organism evidence="1 2">
    <name type="scientific">Polyplax serrata</name>
    <name type="common">Common mouse louse</name>
    <dbReference type="NCBI Taxonomy" id="468196"/>
    <lineage>
        <taxon>Eukaryota</taxon>
        <taxon>Metazoa</taxon>
        <taxon>Ecdysozoa</taxon>
        <taxon>Arthropoda</taxon>
        <taxon>Hexapoda</taxon>
        <taxon>Insecta</taxon>
        <taxon>Pterygota</taxon>
        <taxon>Neoptera</taxon>
        <taxon>Paraneoptera</taxon>
        <taxon>Psocodea</taxon>
        <taxon>Troctomorpha</taxon>
        <taxon>Phthiraptera</taxon>
        <taxon>Anoplura</taxon>
        <taxon>Polyplacidae</taxon>
        <taxon>Polyplax</taxon>
    </lineage>
</organism>
<gene>
    <name evidence="1" type="ORF">RUM43_007589</name>
</gene>
<protein>
    <recommendedName>
        <fullName evidence="3">COMM domain-containing protein 4</fullName>
    </recommendedName>
</protein>
<dbReference type="InterPro" id="IPR047155">
    <property type="entry name" value="COMMD4/6/7/8"/>
</dbReference>